<feature type="region of interest" description="Disordered" evidence="4">
    <location>
        <begin position="133"/>
        <end position="214"/>
    </location>
</feature>
<dbReference type="Pfam" id="PF13857">
    <property type="entry name" value="Ank_5"/>
    <property type="match status" value="1"/>
</dbReference>
<evidence type="ECO:0000256" key="2">
    <source>
        <dbReference type="ARBA" id="ARBA00023043"/>
    </source>
</evidence>
<dbReference type="EMBL" id="CAWUHB010000014">
    <property type="protein sequence ID" value="CAK7217907.1"/>
    <property type="molecule type" value="Genomic_DNA"/>
</dbReference>
<evidence type="ECO:0000256" key="1">
    <source>
        <dbReference type="ARBA" id="ARBA00022737"/>
    </source>
</evidence>
<dbReference type="PROSITE" id="PS50088">
    <property type="entry name" value="ANK_REPEAT"/>
    <property type="match status" value="7"/>
</dbReference>
<feature type="region of interest" description="Disordered" evidence="4">
    <location>
        <begin position="825"/>
        <end position="917"/>
    </location>
</feature>
<feature type="compositionally biased region" description="Basic and acidic residues" evidence="4">
    <location>
        <begin position="386"/>
        <end position="403"/>
    </location>
</feature>
<reference evidence="5 6" key="1">
    <citation type="submission" date="2024-01" db="EMBL/GenBank/DDBJ databases">
        <authorList>
            <person name="Allen C."/>
            <person name="Tagirdzhanova G."/>
        </authorList>
    </citation>
    <scope>NUCLEOTIDE SEQUENCE [LARGE SCALE GENOMIC DNA]</scope>
</reference>
<evidence type="ECO:0000256" key="3">
    <source>
        <dbReference type="PROSITE-ProRule" id="PRU00023"/>
    </source>
</evidence>
<comment type="caution">
    <text evidence="5">The sequence shown here is derived from an EMBL/GenBank/DDBJ whole genome shotgun (WGS) entry which is preliminary data.</text>
</comment>
<feature type="region of interest" description="Disordered" evidence="4">
    <location>
        <begin position="970"/>
        <end position="1003"/>
    </location>
</feature>
<evidence type="ECO:0000313" key="5">
    <source>
        <dbReference type="EMBL" id="CAK7217907.1"/>
    </source>
</evidence>
<dbReference type="Gene3D" id="1.25.40.20">
    <property type="entry name" value="Ankyrin repeat-containing domain"/>
    <property type="match status" value="3"/>
</dbReference>
<proteinExistence type="predicted"/>
<feature type="region of interest" description="Disordered" evidence="4">
    <location>
        <begin position="1038"/>
        <end position="1143"/>
    </location>
</feature>
<evidence type="ECO:0008006" key="7">
    <source>
        <dbReference type="Google" id="ProtNLM"/>
    </source>
</evidence>
<feature type="compositionally biased region" description="Low complexity" evidence="4">
    <location>
        <begin position="164"/>
        <end position="173"/>
    </location>
</feature>
<feature type="repeat" description="ANK" evidence="3">
    <location>
        <begin position="469"/>
        <end position="501"/>
    </location>
</feature>
<keyword evidence="2 3" id="KW-0040">ANK repeat</keyword>
<feature type="repeat" description="ANK" evidence="3">
    <location>
        <begin position="790"/>
        <end position="822"/>
    </location>
</feature>
<dbReference type="Proteomes" id="UP001642405">
    <property type="component" value="Unassembled WGS sequence"/>
</dbReference>
<feature type="repeat" description="ANK" evidence="3">
    <location>
        <begin position="687"/>
        <end position="721"/>
    </location>
</feature>
<feature type="compositionally biased region" description="Low complexity" evidence="4">
    <location>
        <begin position="830"/>
        <end position="848"/>
    </location>
</feature>
<feature type="region of interest" description="Disordered" evidence="4">
    <location>
        <begin position="1"/>
        <end position="47"/>
    </location>
</feature>
<feature type="compositionally biased region" description="Pro residues" evidence="4">
    <location>
        <begin position="1098"/>
        <end position="1121"/>
    </location>
</feature>
<feature type="repeat" description="ANK" evidence="3">
    <location>
        <begin position="502"/>
        <end position="534"/>
    </location>
</feature>
<feature type="repeat" description="ANK" evidence="3">
    <location>
        <begin position="926"/>
        <end position="958"/>
    </location>
</feature>
<protein>
    <recommendedName>
        <fullName evidence="7">Ankyrin repeat protein</fullName>
    </recommendedName>
</protein>
<feature type="region of interest" description="Disordered" evidence="4">
    <location>
        <begin position="355"/>
        <end position="403"/>
    </location>
</feature>
<evidence type="ECO:0000256" key="4">
    <source>
        <dbReference type="SAM" id="MobiDB-lite"/>
    </source>
</evidence>
<dbReference type="PANTHER" id="PTHR24171">
    <property type="entry name" value="ANKYRIN REPEAT DOMAIN-CONTAINING PROTEIN 39-RELATED"/>
    <property type="match status" value="1"/>
</dbReference>
<feature type="compositionally biased region" description="Acidic residues" evidence="4">
    <location>
        <begin position="874"/>
        <end position="890"/>
    </location>
</feature>
<dbReference type="PROSITE" id="PS50297">
    <property type="entry name" value="ANK_REP_REGION"/>
    <property type="match status" value="7"/>
</dbReference>
<sequence length="1143" mass="124243">MAGLAKGRPQVHPNAALAGLPQRLRPPPNATSPRTTSNWPGLPPASGDATYLLDRDQRLNRVLSGNLEDAIYRLKRVSTSIRDLIRQHESAWMSLRLLYNSVVILQKLLERLRDMFRHLSQIESVAKEVNVYEPEELDEAEDSEDYTSLDEDGDGEQQHREQQRQQQRQQQQKQRQRQKKSQKPASPMHGKPSSSHYEALPSHGCPSPTSQQSLSPMAWSNRVLPKVEQMLSEFRTCIVDIEGACRSAVLRRQTKLMPDPDAVPLRWSEVYIQTSVRKLGGYQLQLETHMLSCKYIHMVSAESLYTSQSDGFSSSNGDYYYHQRLPSSAPDDDQPAFYTFWSGMDLATAAKRHRDKAKKKYKKSKGVAASDGTTDRTGKTKGRTKTTKDAKGKAREEPTQAPASKEDLLAAIDRKDYLTVVTMLMSDMSLNEMLEDGTFLLSHAVDDDNSALVSILAMCGADPNVRHRSGNTPLHFASYANCVASALLLIELGAKVDVRDVNGLTPLHVACRERNASIVLQLLAHGADPNICDNRGLTPLAYALLNLKKPVPSRDILTVLLTYGARATGRGLLLQPFIESILRYDSTLMCNYLKAHPDIIESEMLVATTGGGDDNGIVRVRPLYAAILIGNIFAIDQLLRKGADVHHISTSYGKTTSYLSLAVQSDSTSIVSRLLFQNADPNVANNRGRTPLHLASASLRGELEVAKLLLRHGADPLAATHDRQSQALHMAVRVGRADVCDLLLKKGAPIDQPLRSGITPLMLAVYHNNRIMMRFLMSRGANVRYATPIYGETAMHTACRVGNISLAALLLSEGLSVNAEAPFPPPRRQACTSSSVASTSSCSSSSSSPNPQSDSRGDRPVAGDDGDIGNGNESDTDSDVDSNDTLDEDDLLQRKQPHADSRRNSTSTSVTATTSTGTAPVRRSVCGYAPIHAAASRGHIEMVRWLLANSADPEARIGRVAANMCLGKDRLKGKGKDKTGSSSSGSKVSLDDVHYEDDASDPGETPVEIARIFGHDRTAAVIQDAILAASPAVAQYLATPSPPPSLAPPHGPPGQPHRRSGYASNSEKHPSQYSLETSSDSTDEGDAMMEELHRAKTVPPPPHPAHSSAPPLPLPVTPPPSSSQEAPPAPSGQADQSSQTTHD</sequence>
<dbReference type="InterPro" id="IPR036770">
    <property type="entry name" value="Ankyrin_rpt-contain_sf"/>
</dbReference>
<dbReference type="SUPFAM" id="SSF48403">
    <property type="entry name" value="Ankyrin repeat"/>
    <property type="match status" value="2"/>
</dbReference>
<dbReference type="SMART" id="SM00248">
    <property type="entry name" value="ANK"/>
    <property type="match status" value="11"/>
</dbReference>
<keyword evidence="1" id="KW-0677">Repeat</keyword>
<feature type="compositionally biased region" description="Basic and acidic residues" evidence="4">
    <location>
        <begin position="891"/>
        <end position="903"/>
    </location>
</feature>
<feature type="compositionally biased region" description="Polar residues" evidence="4">
    <location>
        <begin position="1133"/>
        <end position="1143"/>
    </location>
</feature>
<dbReference type="PANTHER" id="PTHR24171:SF9">
    <property type="entry name" value="ANKYRIN REPEAT DOMAIN-CONTAINING PROTEIN 39"/>
    <property type="match status" value="1"/>
</dbReference>
<evidence type="ECO:0000313" key="6">
    <source>
        <dbReference type="Proteomes" id="UP001642405"/>
    </source>
</evidence>
<feature type="compositionally biased region" description="Pro residues" evidence="4">
    <location>
        <begin position="1040"/>
        <end position="1055"/>
    </location>
</feature>
<dbReference type="InterPro" id="IPR002110">
    <property type="entry name" value="Ankyrin_rpt"/>
</dbReference>
<organism evidence="5 6">
    <name type="scientific">Sporothrix curviconia</name>
    <dbReference type="NCBI Taxonomy" id="1260050"/>
    <lineage>
        <taxon>Eukaryota</taxon>
        <taxon>Fungi</taxon>
        <taxon>Dikarya</taxon>
        <taxon>Ascomycota</taxon>
        <taxon>Pezizomycotina</taxon>
        <taxon>Sordariomycetes</taxon>
        <taxon>Sordariomycetidae</taxon>
        <taxon>Ophiostomatales</taxon>
        <taxon>Ophiostomataceae</taxon>
        <taxon>Sporothrix</taxon>
    </lineage>
</organism>
<feature type="compositionally biased region" description="Polar residues" evidence="4">
    <location>
        <begin position="1071"/>
        <end position="1080"/>
    </location>
</feature>
<feature type="compositionally biased region" description="Basic and acidic residues" evidence="4">
    <location>
        <begin position="970"/>
        <end position="979"/>
    </location>
</feature>
<feature type="repeat" description="ANK" evidence="3">
    <location>
        <begin position="723"/>
        <end position="755"/>
    </location>
</feature>
<accession>A0ABP0BEJ2</accession>
<feature type="compositionally biased region" description="Acidic residues" evidence="4">
    <location>
        <begin position="133"/>
        <end position="155"/>
    </location>
</feature>
<feature type="compositionally biased region" description="Low complexity" evidence="4">
    <location>
        <begin position="905"/>
        <end position="917"/>
    </location>
</feature>
<keyword evidence="6" id="KW-1185">Reference proteome</keyword>
<feature type="repeat" description="ANK" evidence="3">
    <location>
        <begin position="756"/>
        <end position="788"/>
    </location>
</feature>
<dbReference type="Pfam" id="PF12796">
    <property type="entry name" value="Ank_2"/>
    <property type="match status" value="1"/>
</dbReference>
<feature type="compositionally biased region" description="Basic residues" evidence="4">
    <location>
        <begin position="355"/>
        <end position="365"/>
    </location>
</feature>
<name>A0ABP0BEJ2_9PEZI</name>
<dbReference type="Pfam" id="PF00023">
    <property type="entry name" value="Ank"/>
    <property type="match status" value="3"/>
</dbReference>
<gene>
    <name evidence="5" type="ORF">SCUCBS95973_003307</name>
</gene>